<protein>
    <submittedName>
        <fullName evidence="2">Uncharacterized protein</fullName>
    </submittedName>
</protein>
<sequence>MRKTLVYVFYCVSTVLILAHLWGSVVTQRTLAKQNKPLYIFSIEVETAIEPDIEIDYQKVATELSELNY</sequence>
<accession>A0A2T3J8T1</accession>
<gene>
    <name evidence="2" type="ORF">C9J12_23690</name>
</gene>
<evidence type="ECO:0000313" key="3">
    <source>
        <dbReference type="Proteomes" id="UP000240987"/>
    </source>
</evidence>
<keyword evidence="1" id="KW-0472">Membrane</keyword>
<proteinExistence type="predicted"/>
<keyword evidence="1" id="KW-0812">Transmembrane</keyword>
<dbReference type="RefSeq" id="WP_107244959.1">
    <property type="nucleotide sequence ID" value="NZ_PYMJ01000034.1"/>
</dbReference>
<feature type="transmembrane region" description="Helical" evidence="1">
    <location>
        <begin position="6"/>
        <end position="26"/>
    </location>
</feature>
<keyword evidence="1" id="KW-1133">Transmembrane helix</keyword>
<dbReference type="OrthoDB" id="9887810at2"/>
<evidence type="ECO:0000256" key="1">
    <source>
        <dbReference type="SAM" id="Phobius"/>
    </source>
</evidence>
<evidence type="ECO:0000313" key="2">
    <source>
        <dbReference type="EMBL" id="PSU45209.1"/>
    </source>
</evidence>
<name>A0A2T3J8T1_9GAMM</name>
<reference evidence="2 3" key="1">
    <citation type="submission" date="2018-01" db="EMBL/GenBank/DDBJ databases">
        <title>Whole genome sequencing of Histamine producing bacteria.</title>
        <authorList>
            <person name="Butler K."/>
        </authorList>
    </citation>
    <scope>NUCLEOTIDE SEQUENCE [LARGE SCALE GENOMIC DNA]</scope>
    <source>
        <strain evidence="2 3">JCM 12947</strain>
    </source>
</reference>
<dbReference type="EMBL" id="PYMJ01000034">
    <property type="protein sequence ID" value="PSU45209.1"/>
    <property type="molecule type" value="Genomic_DNA"/>
</dbReference>
<keyword evidence="3" id="KW-1185">Reference proteome</keyword>
<organism evidence="2 3">
    <name type="scientific">Photobacterium frigidiphilum</name>
    <dbReference type="NCBI Taxonomy" id="264736"/>
    <lineage>
        <taxon>Bacteria</taxon>
        <taxon>Pseudomonadati</taxon>
        <taxon>Pseudomonadota</taxon>
        <taxon>Gammaproteobacteria</taxon>
        <taxon>Vibrionales</taxon>
        <taxon>Vibrionaceae</taxon>
        <taxon>Photobacterium</taxon>
    </lineage>
</organism>
<dbReference type="Proteomes" id="UP000240987">
    <property type="component" value="Unassembled WGS sequence"/>
</dbReference>
<dbReference type="AlphaFoldDB" id="A0A2T3J8T1"/>
<comment type="caution">
    <text evidence="2">The sequence shown here is derived from an EMBL/GenBank/DDBJ whole genome shotgun (WGS) entry which is preliminary data.</text>
</comment>